<dbReference type="InterPro" id="IPR050491">
    <property type="entry name" value="AmpC-like"/>
</dbReference>
<dbReference type="PANTHER" id="PTHR46825:SF15">
    <property type="entry name" value="BETA-LACTAMASE-RELATED DOMAIN-CONTAINING PROTEIN"/>
    <property type="match status" value="1"/>
</dbReference>
<dbReference type="SUPFAM" id="SSF56601">
    <property type="entry name" value="beta-lactamase/transpeptidase-like"/>
    <property type="match status" value="1"/>
</dbReference>
<dbReference type="Pfam" id="PF00144">
    <property type="entry name" value="Beta-lactamase"/>
    <property type="match status" value="1"/>
</dbReference>
<dbReference type="Proteomes" id="UP000256310">
    <property type="component" value="Unassembled WGS sequence"/>
</dbReference>
<accession>A0A3D9FG34</accession>
<comment type="caution">
    <text evidence="2">The sequence shown here is derived from an EMBL/GenBank/DDBJ whole genome shotgun (WGS) entry which is preliminary data.</text>
</comment>
<evidence type="ECO:0000313" key="2">
    <source>
        <dbReference type="EMBL" id="RED16497.1"/>
    </source>
</evidence>
<keyword evidence="3" id="KW-1185">Reference proteome</keyword>
<dbReference type="Gene3D" id="3.40.710.10">
    <property type="entry name" value="DD-peptidase/beta-lactamase superfamily"/>
    <property type="match status" value="1"/>
</dbReference>
<gene>
    <name evidence="2" type="ORF">DFR46_1520</name>
</gene>
<reference evidence="2 3" key="1">
    <citation type="submission" date="2018-07" db="EMBL/GenBank/DDBJ databases">
        <title>Genomic Encyclopedia of Type Strains, Phase IV (KMG-IV): sequencing the most valuable type-strain genomes for metagenomic binning, comparative biology and taxonomic classification.</title>
        <authorList>
            <person name="Goeker M."/>
        </authorList>
    </citation>
    <scope>NUCLEOTIDE SEQUENCE [LARGE SCALE GENOMIC DNA]</scope>
    <source>
        <strain evidence="2 3">DSM 26725</strain>
    </source>
</reference>
<dbReference type="PANTHER" id="PTHR46825">
    <property type="entry name" value="D-ALANYL-D-ALANINE-CARBOXYPEPTIDASE/ENDOPEPTIDASE AMPH"/>
    <property type="match status" value="1"/>
</dbReference>
<dbReference type="AlphaFoldDB" id="A0A3D9FG34"/>
<dbReference type="InterPro" id="IPR012338">
    <property type="entry name" value="Beta-lactam/transpept-like"/>
</dbReference>
<evidence type="ECO:0000313" key="3">
    <source>
        <dbReference type="Proteomes" id="UP000256310"/>
    </source>
</evidence>
<dbReference type="InterPro" id="IPR001466">
    <property type="entry name" value="Beta-lactam-related"/>
</dbReference>
<proteinExistence type="predicted"/>
<dbReference type="RefSeq" id="WP_116235896.1">
    <property type="nucleotide sequence ID" value="NZ_QRDP01000004.1"/>
</dbReference>
<dbReference type="OrthoDB" id="119951at2"/>
<sequence>MNRLALPITLAIVALGTLLMADIIGGPFPTHAVSNALSVTLAPPEEATPEPGGDIIELNGRSGLIDYNEIERRIDALMEEGTMVGLSVAIMENGQITFARGYGETLYGSGEEVTVDTVFRWASLSKGIASTMIALLAEDGALDLDAPVSRFAPSLRLPASGQMRITIADLLSHRLGIERNALDNRLEAGEDPLILRTALGSRPEVCTPGTCHRYQNIGFDAASEIIEGITGQSYEIAVQRRLLQPLGMRTASVSRRGLFESQSWARSHRGEGIEVPVVEPYYRIPAAGGMNGSIRDLARWMQAQVNGAPDIVPPSILATTHRPVVRTEREDRRNRRYAERISNTHYALGWRVYDYAGHTVISHRGAVRGYRAMIMFDPALRTGVVVLSNSGNGRPFGIPMDVFDQLYGLPDANWIDPEAADSSR</sequence>
<protein>
    <submittedName>
        <fullName evidence="2">Beta-lactamase class C</fullName>
    </submittedName>
</protein>
<organism evidence="2 3">
    <name type="scientific">Parasphingopyxis lamellibrachiae</name>
    <dbReference type="NCBI Taxonomy" id="680125"/>
    <lineage>
        <taxon>Bacteria</taxon>
        <taxon>Pseudomonadati</taxon>
        <taxon>Pseudomonadota</taxon>
        <taxon>Alphaproteobacteria</taxon>
        <taxon>Sphingomonadales</taxon>
        <taxon>Sphingomonadaceae</taxon>
        <taxon>Parasphingopyxis</taxon>
    </lineage>
</organism>
<name>A0A3D9FG34_9SPHN</name>
<evidence type="ECO:0000259" key="1">
    <source>
        <dbReference type="Pfam" id="PF00144"/>
    </source>
</evidence>
<feature type="domain" description="Beta-lactamase-related" evidence="1">
    <location>
        <begin position="71"/>
        <end position="395"/>
    </location>
</feature>
<dbReference type="EMBL" id="QRDP01000004">
    <property type="protein sequence ID" value="RED16497.1"/>
    <property type="molecule type" value="Genomic_DNA"/>
</dbReference>